<comment type="caution">
    <text evidence="8">The sequence shown here is derived from an EMBL/GenBank/DDBJ whole genome shotgun (WGS) entry which is preliminary data.</text>
</comment>
<protein>
    <submittedName>
        <fullName evidence="8">Retrovirus-related Pol polyprotein from transposon TNT 1-94</fullName>
    </submittedName>
</protein>
<dbReference type="InterPro" id="IPR057670">
    <property type="entry name" value="SH3_retrovirus"/>
</dbReference>
<dbReference type="AlphaFoldDB" id="A0A6L2KMF9"/>
<dbReference type="Pfam" id="PF07727">
    <property type="entry name" value="RVT_2"/>
    <property type="match status" value="1"/>
</dbReference>
<evidence type="ECO:0000256" key="2">
    <source>
        <dbReference type="ARBA" id="ARBA00022723"/>
    </source>
</evidence>
<name>A0A6L2KMF9_TANCI</name>
<dbReference type="GO" id="GO:0003676">
    <property type="term" value="F:nucleic acid binding"/>
    <property type="evidence" value="ECO:0007669"/>
    <property type="project" value="InterPro"/>
</dbReference>
<dbReference type="InterPro" id="IPR054722">
    <property type="entry name" value="PolX-like_BBD"/>
</dbReference>
<dbReference type="InterPro" id="IPR039537">
    <property type="entry name" value="Retrotran_Ty1/copia-like"/>
</dbReference>
<dbReference type="InterPro" id="IPR012337">
    <property type="entry name" value="RNaseH-like_sf"/>
</dbReference>
<dbReference type="EMBL" id="BKCJ010002543">
    <property type="protein sequence ID" value="GEU49285.1"/>
    <property type="molecule type" value="Genomic_DNA"/>
</dbReference>
<reference evidence="8" key="1">
    <citation type="journal article" date="2019" name="Sci. Rep.">
        <title>Draft genome of Tanacetum cinerariifolium, the natural source of mosquito coil.</title>
        <authorList>
            <person name="Yamashiro T."/>
            <person name="Shiraishi A."/>
            <person name="Satake H."/>
            <person name="Nakayama K."/>
        </authorList>
    </citation>
    <scope>NUCLEOTIDE SEQUENCE</scope>
</reference>
<evidence type="ECO:0000313" key="8">
    <source>
        <dbReference type="EMBL" id="GEU49285.1"/>
    </source>
</evidence>
<evidence type="ECO:0000256" key="3">
    <source>
        <dbReference type="ARBA" id="ARBA00022801"/>
    </source>
</evidence>
<dbReference type="Pfam" id="PF22936">
    <property type="entry name" value="Pol_BBD"/>
    <property type="match status" value="1"/>
</dbReference>
<evidence type="ECO:0000256" key="4">
    <source>
        <dbReference type="SAM" id="MobiDB-lite"/>
    </source>
</evidence>
<proteinExistence type="predicted"/>
<dbReference type="Pfam" id="PF14223">
    <property type="entry name" value="Retrotran_gag_2"/>
    <property type="match status" value="1"/>
</dbReference>
<keyword evidence="3" id="KW-0378">Hydrolase</keyword>
<organism evidence="8">
    <name type="scientific">Tanacetum cinerariifolium</name>
    <name type="common">Dalmatian daisy</name>
    <name type="synonym">Chrysanthemum cinerariifolium</name>
    <dbReference type="NCBI Taxonomy" id="118510"/>
    <lineage>
        <taxon>Eukaryota</taxon>
        <taxon>Viridiplantae</taxon>
        <taxon>Streptophyta</taxon>
        <taxon>Embryophyta</taxon>
        <taxon>Tracheophyta</taxon>
        <taxon>Spermatophyta</taxon>
        <taxon>Magnoliopsida</taxon>
        <taxon>eudicotyledons</taxon>
        <taxon>Gunneridae</taxon>
        <taxon>Pentapetalae</taxon>
        <taxon>asterids</taxon>
        <taxon>campanulids</taxon>
        <taxon>Asterales</taxon>
        <taxon>Asteraceae</taxon>
        <taxon>Asteroideae</taxon>
        <taxon>Anthemideae</taxon>
        <taxon>Anthemidinae</taxon>
        <taxon>Tanacetum</taxon>
    </lineage>
</organism>
<dbReference type="PANTHER" id="PTHR42648">
    <property type="entry name" value="TRANSPOSASE, PUTATIVE-RELATED"/>
    <property type="match status" value="1"/>
</dbReference>
<dbReference type="GO" id="GO:0046872">
    <property type="term" value="F:metal ion binding"/>
    <property type="evidence" value="ECO:0007669"/>
    <property type="project" value="UniProtKB-KW"/>
</dbReference>
<dbReference type="GO" id="GO:0006508">
    <property type="term" value="P:proteolysis"/>
    <property type="evidence" value="ECO:0007669"/>
    <property type="project" value="UniProtKB-KW"/>
</dbReference>
<sequence>MSRDVITVDSTMRIPLLYRGEYSQWRERFMNYLEEQRDGETMINSIQNDLKFWTAKEKKTRKIDRLARSLLIQGLSNDIYSLIDSNETAKDLWDALERQMRGSEYGEQDKKAATLYEYETFKAIEGEQFLDTYLRYLQVINDLKKCDYKKDNCDVNDALGYKKKAVVVTSDPLALVAEKTKVSKQKDKVIVSSDSEGSGEDDFSELKKMTALLAKDFNRRKFYSKPTNNNLRTSSTSQSAKKKQEFVLSESDESSSSAEETIAEVAYCTSESESESEFETLEYYDNSTNYGLFVNNDDDQEIFHDAIGSASENFIENHIDSQKDYDNSKVAHNDSEEKKIINDLEDKVVSLLEKEKTNLKTIESLKSKGFESSENAISELENQSENDCHVVEKECDKVENSKVIAPGLFKLSVSQSVSPISMSKTSCDSKNVESKLKRKRCKRKSSKQNDQKVNNDISRANKEFVYFLDLDTFSSVRRPKHSSVIWKKKGSSNTFHVNLSSVSHLKLNKNVKRYSRKDLLSCNNSHLGETSIAYVCNNAMNVSCNSRMCDLFDDNNYFIFEDESVRISPVSKMPFKKKPRDSMNARSKSNLNKSLPRTVHKWLPKMQPLVEPVAKWFSRVELVHIFLWIIDSGCSKHMTGNRALLTNFVEKFLGTVHFGNNDFAMIAGYGHVGLEVAFRKSTCFVRNEDGVDLLTGDRFPKMKFKKDHLCSTCEQEKIHQKYHKSKTAFDSNKPLYLLHMDFCRPMRVESINGKTYVLVVIDDYSRRNRTLVKAARTMPTFANIPSFLWAEAIATACFIQNRPIIHKRFDKTPYELMNKRKPNIKFFRVFGCRCYILNDYEDVGKLKSKGDIGVFVGYKKESDAFRIYNKRTRKIHESVNVKFDEISEMASKQFSLKPGLSNLNEMGKSSNPSIMKSSTTNIKTSINEEVFHKVSESFQGEPSSSSLNDDVQQSLEENKKDVSSVVIQNKASLVAVGYSQQEGIDYDETFAPVARIEAIRLFLAYAAHKDFTIFQMDVKTSFLNGILKEEVYVGQPLGFVSKQYLDYVYALDKALYGLKQAPQTWYDILSQFLIDSGFKKAESEYVAVSSCCAQVLWMRTQLTDYGFFYDKLPIYCDSKSAFAISYNPVQHTRTKHIDVRTRIDPPQSLPSNLGKLGLGDGV</sequence>
<keyword evidence="2" id="KW-0479">Metal-binding</keyword>
<evidence type="ECO:0000259" key="6">
    <source>
        <dbReference type="Pfam" id="PF22936"/>
    </source>
</evidence>
<dbReference type="Gene3D" id="3.30.420.10">
    <property type="entry name" value="Ribonuclease H-like superfamily/Ribonuclease H"/>
    <property type="match status" value="1"/>
</dbReference>
<evidence type="ECO:0000256" key="1">
    <source>
        <dbReference type="ARBA" id="ARBA00022670"/>
    </source>
</evidence>
<keyword evidence="1" id="KW-0645">Protease</keyword>
<evidence type="ECO:0000259" key="7">
    <source>
        <dbReference type="Pfam" id="PF25597"/>
    </source>
</evidence>
<gene>
    <name evidence="8" type="ORF">Tci_021263</name>
</gene>
<dbReference type="InterPro" id="IPR013103">
    <property type="entry name" value="RVT_2"/>
</dbReference>
<feature type="region of interest" description="Disordered" evidence="4">
    <location>
        <begin position="224"/>
        <end position="259"/>
    </location>
</feature>
<dbReference type="GO" id="GO:0008233">
    <property type="term" value="F:peptidase activity"/>
    <property type="evidence" value="ECO:0007669"/>
    <property type="project" value="UniProtKB-KW"/>
</dbReference>
<dbReference type="PANTHER" id="PTHR42648:SF18">
    <property type="entry name" value="RETROTRANSPOSON, UNCLASSIFIED-LIKE PROTEIN"/>
    <property type="match status" value="1"/>
</dbReference>
<feature type="domain" description="Reverse transcriptase Ty1/copia-type" evidence="5">
    <location>
        <begin position="959"/>
        <end position="1084"/>
    </location>
</feature>
<dbReference type="InterPro" id="IPR036397">
    <property type="entry name" value="RNaseH_sf"/>
</dbReference>
<accession>A0A6L2KMF9</accession>
<dbReference type="SUPFAM" id="SSF53098">
    <property type="entry name" value="Ribonuclease H-like"/>
    <property type="match status" value="1"/>
</dbReference>
<dbReference type="Pfam" id="PF25597">
    <property type="entry name" value="SH3_retrovirus"/>
    <property type="match status" value="1"/>
</dbReference>
<feature type="domain" description="Retroviral polymerase SH3-like" evidence="7">
    <location>
        <begin position="832"/>
        <end position="887"/>
    </location>
</feature>
<dbReference type="CDD" id="cd09272">
    <property type="entry name" value="RNase_HI_RT_Ty1"/>
    <property type="match status" value="1"/>
</dbReference>
<evidence type="ECO:0000259" key="5">
    <source>
        <dbReference type="Pfam" id="PF07727"/>
    </source>
</evidence>
<feature type="domain" description="Retrovirus-related Pol polyprotein from transposon TNT 1-94-like beta-barrel" evidence="6">
    <location>
        <begin position="628"/>
        <end position="677"/>
    </location>
</feature>